<dbReference type="AlphaFoldDB" id="A0A8J2KDB9"/>
<evidence type="ECO:0000313" key="2">
    <source>
        <dbReference type="Proteomes" id="UP000708208"/>
    </source>
</evidence>
<proteinExistence type="predicted"/>
<organism evidence="1 2">
    <name type="scientific">Allacma fusca</name>
    <dbReference type="NCBI Taxonomy" id="39272"/>
    <lineage>
        <taxon>Eukaryota</taxon>
        <taxon>Metazoa</taxon>
        <taxon>Ecdysozoa</taxon>
        <taxon>Arthropoda</taxon>
        <taxon>Hexapoda</taxon>
        <taxon>Collembola</taxon>
        <taxon>Symphypleona</taxon>
        <taxon>Sminthuridae</taxon>
        <taxon>Allacma</taxon>
    </lineage>
</organism>
<dbReference type="Proteomes" id="UP000708208">
    <property type="component" value="Unassembled WGS sequence"/>
</dbReference>
<evidence type="ECO:0000313" key="1">
    <source>
        <dbReference type="EMBL" id="CAG7724990.1"/>
    </source>
</evidence>
<name>A0A8J2KDB9_9HEXA</name>
<feature type="non-terminal residue" evidence="1">
    <location>
        <position position="1"/>
    </location>
</feature>
<gene>
    <name evidence="1" type="ORF">AFUS01_LOCUS13976</name>
</gene>
<sequence>NYLLLGWRTALQFIPSGDSGDGKDFQTN</sequence>
<reference evidence="1" key="1">
    <citation type="submission" date="2021-06" db="EMBL/GenBank/DDBJ databases">
        <authorList>
            <person name="Hodson N. C."/>
            <person name="Mongue J. A."/>
            <person name="Jaron S. K."/>
        </authorList>
    </citation>
    <scope>NUCLEOTIDE SEQUENCE</scope>
</reference>
<dbReference type="EMBL" id="CAJVCH010116279">
    <property type="protein sequence ID" value="CAG7724990.1"/>
    <property type="molecule type" value="Genomic_DNA"/>
</dbReference>
<comment type="caution">
    <text evidence="1">The sequence shown here is derived from an EMBL/GenBank/DDBJ whole genome shotgun (WGS) entry which is preliminary data.</text>
</comment>
<protein>
    <submittedName>
        <fullName evidence="1">Uncharacterized protein</fullName>
    </submittedName>
</protein>
<keyword evidence="2" id="KW-1185">Reference proteome</keyword>
<accession>A0A8J2KDB9</accession>